<dbReference type="AlphaFoldDB" id="A0A563DTA1"/>
<keyword evidence="1" id="KW-0472">Membrane</keyword>
<organism evidence="2 3">
    <name type="scientific">Leekyejoonella antrihumi</name>
    <dbReference type="NCBI Taxonomy" id="1660198"/>
    <lineage>
        <taxon>Bacteria</taxon>
        <taxon>Bacillati</taxon>
        <taxon>Actinomycetota</taxon>
        <taxon>Actinomycetes</taxon>
        <taxon>Micrococcales</taxon>
        <taxon>Dermacoccaceae</taxon>
        <taxon>Leekyejoonella</taxon>
    </lineage>
</organism>
<reference evidence="2 3" key="1">
    <citation type="submission" date="2019-05" db="EMBL/GenBank/DDBJ databases">
        <authorList>
            <person name="Lee S.D."/>
        </authorList>
    </citation>
    <scope>NUCLEOTIDE SEQUENCE [LARGE SCALE GENOMIC DNA]</scope>
    <source>
        <strain evidence="2 3">C5-26</strain>
    </source>
</reference>
<sequence length="85" mass="9435">MMTALSVATGTFTIHPWWLAVGALFWVERVVTARHSTRTGVLLAALFVPELLYDAFLQVAVIRALSKSLRRADADWRHVTAPSLS</sequence>
<evidence type="ECO:0000313" key="3">
    <source>
        <dbReference type="Proteomes" id="UP000320244"/>
    </source>
</evidence>
<comment type="caution">
    <text evidence="2">The sequence shown here is derived from an EMBL/GenBank/DDBJ whole genome shotgun (WGS) entry which is preliminary data.</text>
</comment>
<keyword evidence="1" id="KW-1133">Transmembrane helix</keyword>
<name>A0A563DTA1_9MICO</name>
<accession>A0A563DTA1</accession>
<protein>
    <submittedName>
        <fullName evidence="2">Uncharacterized protein</fullName>
    </submittedName>
</protein>
<keyword evidence="3" id="KW-1185">Reference proteome</keyword>
<dbReference type="EMBL" id="VCQV01000041">
    <property type="protein sequence ID" value="TWP33478.1"/>
    <property type="molecule type" value="Genomic_DNA"/>
</dbReference>
<keyword evidence="1" id="KW-0812">Transmembrane</keyword>
<gene>
    <name evidence="2" type="ORF">FGL98_21200</name>
</gene>
<evidence type="ECO:0000256" key="1">
    <source>
        <dbReference type="SAM" id="Phobius"/>
    </source>
</evidence>
<feature type="transmembrane region" description="Helical" evidence="1">
    <location>
        <begin position="41"/>
        <end position="62"/>
    </location>
</feature>
<evidence type="ECO:0000313" key="2">
    <source>
        <dbReference type="EMBL" id="TWP33478.1"/>
    </source>
</evidence>
<proteinExistence type="predicted"/>
<dbReference type="Proteomes" id="UP000320244">
    <property type="component" value="Unassembled WGS sequence"/>
</dbReference>
<reference evidence="2 3" key="2">
    <citation type="submission" date="2019-08" db="EMBL/GenBank/DDBJ databases">
        <title>Jejuicoccus antrihumi gen. nov., sp. nov., a new member of the family Dermacoccaceae isolated from a cave.</title>
        <authorList>
            <person name="Schumann P."/>
            <person name="Kim I.S."/>
        </authorList>
    </citation>
    <scope>NUCLEOTIDE SEQUENCE [LARGE SCALE GENOMIC DNA]</scope>
    <source>
        <strain evidence="2 3">C5-26</strain>
    </source>
</reference>